<keyword evidence="1" id="KW-0812">Transmembrane</keyword>
<gene>
    <name evidence="2" type="ORF">SAMN04487995_6014</name>
</gene>
<protein>
    <submittedName>
        <fullName evidence="2">Erythromycin esterase homolog</fullName>
    </submittedName>
</protein>
<dbReference type="RefSeq" id="WP_090341981.1">
    <property type="nucleotide sequence ID" value="NZ_FNXY01000011.1"/>
</dbReference>
<dbReference type="STRING" id="408657.SAMN04487995_6014"/>
<evidence type="ECO:0000313" key="2">
    <source>
        <dbReference type="EMBL" id="SEJ69854.1"/>
    </source>
</evidence>
<accession>A0A1H7AZ26</accession>
<dbReference type="CDD" id="cd14728">
    <property type="entry name" value="Ere-like"/>
    <property type="match status" value="1"/>
</dbReference>
<organism evidence="2 3">
    <name type="scientific">Dyadobacter koreensis</name>
    <dbReference type="NCBI Taxonomy" id="408657"/>
    <lineage>
        <taxon>Bacteria</taxon>
        <taxon>Pseudomonadati</taxon>
        <taxon>Bacteroidota</taxon>
        <taxon>Cytophagia</taxon>
        <taxon>Cytophagales</taxon>
        <taxon>Spirosomataceae</taxon>
        <taxon>Dyadobacter</taxon>
    </lineage>
</organism>
<dbReference type="EMBL" id="FNXY01000011">
    <property type="protein sequence ID" value="SEJ69854.1"/>
    <property type="molecule type" value="Genomic_DNA"/>
</dbReference>
<dbReference type="Gene3D" id="1.20.1440.30">
    <property type="entry name" value="Biosynthetic Protein domain"/>
    <property type="match status" value="1"/>
</dbReference>
<dbReference type="SUPFAM" id="SSF159501">
    <property type="entry name" value="EreA/ChaN-like"/>
    <property type="match status" value="1"/>
</dbReference>
<feature type="transmembrane region" description="Helical" evidence="1">
    <location>
        <begin position="20"/>
        <end position="41"/>
    </location>
</feature>
<dbReference type="AlphaFoldDB" id="A0A1H7AZ26"/>
<keyword evidence="1" id="KW-1133">Transmembrane helix</keyword>
<dbReference type="PANTHER" id="PTHR31299:SF0">
    <property type="entry name" value="ESTERASE, PUTATIVE (AFU_ORTHOLOGUE AFUA_1G05850)-RELATED"/>
    <property type="match status" value="1"/>
</dbReference>
<dbReference type="Gene3D" id="2.60.120.260">
    <property type="entry name" value="Galactose-binding domain-like"/>
    <property type="match status" value="1"/>
</dbReference>
<name>A0A1H7AZ26_9BACT</name>
<dbReference type="OrthoDB" id="9810066at2"/>
<keyword evidence="3" id="KW-1185">Reference proteome</keyword>
<evidence type="ECO:0000256" key="1">
    <source>
        <dbReference type="SAM" id="Phobius"/>
    </source>
</evidence>
<dbReference type="Gene3D" id="3.30.1870.10">
    <property type="entry name" value="EreA-like, domain 2"/>
    <property type="match status" value="1"/>
</dbReference>
<dbReference type="Gene3D" id="3.40.1660.10">
    <property type="entry name" value="EreA-like (biosynthetic domain)"/>
    <property type="match status" value="1"/>
</dbReference>
<keyword evidence="1" id="KW-0472">Membrane</keyword>
<proteinExistence type="predicted"/>
<reference evidence="2 3" key="1">
    <citation type="submission" date="2016-10" db="EMBL/GenBank/DDBJ databases">
        <authorList>
            <person name="de Groot N.N."/>
        </authorList>
    </citation>
    <scope>NUCLEOTIDE SEQUENCE [LARGE SCALE GENOMIC DNA]</scope>
    <source>
        <strain evidence="2 3">DSM 19938</strain>
    </source>
</reference>
<dbReference type="InterPro" id="IPR007815">
    <property type="entry name" value="Emycin_Estase"/>
</dbReference>
<dbReference type="PANTHER" id="PTHR31299">
    <property type="entry name" value="ESTERASE, PUTATIVE (AFU_ORTHOLOGUE AFUA_1G05850)-RELATED"/>
    <property type="match status" value="1"/>
</dbReference>
<dbReference type="Pfam" id="PF05139">
    <property type="entry name" value="Erythro_esteras"/>
    <property type="match status" value="1"/>
</dbReference>
<dbReference type="GO" id="GO:0046677">
    <property type="term" value="P:response to antibiotic"/>
    <property type="evidence" value="ECO:0007669"/>
    <property type="project" value="InterPro"/>
</dbReference>
<dbReference type="Proteomes" id="UP000199532">
    <property type="component" value="Unassembled WGS sequence"/>
</dbReference>
<dbReference type="InterPro" id="IPR052036">
    <property type="entry name" value="Hydrolase/PRTase-associated"/>
</dbReference>
<evidence type="ECO:0000313" key="3">
    <source>
        <dbReference type="Proteomes" id="UP000199532"/>
    </source>
</evidence>
<sequence length="579" mass="65084">MTEKIYYILPKVISKPHQFAVIAILTARTGFFTFLIVLASLTRVDAQNFSFELSGAKNIPRYWTLKNKGFYTSLSNEFAYDGKRSFKAVSTESSSSIAIYSTIDGNSIPPGQITIEAFVKYENVEGIPDVFCRLDGEDELLGYTSTKNESVSGQKSWYRISCSLDTKGSFRKLVAGFTFRGKGTVFVDNFAISINGQKLPDATIGVNDADCSSTIHQAILSSGKYDTIDDMQYSSLLRGRRLVAIGEAVHGSAEIYRAKIKLTKMLIQRNGAINLYVELDHMDASRINSYVCNLKTEDPKQVLAGLTNQFLNNQFFFEFIKWLKDYNAISGGRISFIGIDFQDSTHNLERLSQLWGDKNRAQMDSALLLIEKLSSGDLQTQAVAAQLFKLLKELIQTIPDVEKRQESHYICRLLEQKIAFVKSRDRLSELISRDSSMAVNVLTELMRDTAATSVLWAHNMHVSKMQPYMGSRLAKFLLEDYHSLAISFDGGEFTTLNAQDASFRLTQAFDAGPGAIEYCLASYGYDILVNTEKLTGRYDMRVTGAQDLGRQFIYSINLRDIFDFFYLCGKSSPLVYPHN</sequence>